<dbReference type="AlphaFoldDB" id="K3Z1S1"/>
<keyword evidence="2" id="KW-1185">Reference proteome</keyword>
<accession>K3Z1S1</accession>
<dbReference type="EnsemblPlants" id="KQL29291">
    <property type="protein sequence ID" value="KQL29291"/>
    <property type="gene ID" value="SETIT_020489mg"/>
</dbReference>
<dbReference type="EMBL" id="AGNK02000205">
    <property type="status" value="NOT_ANNOTATED_CDS"/>
    <property type="molecule type" value="Genomic_DNA"/>
</dbReference>
<protein>
    <submittedName>
        <fullName evidence="1">Uncharacterized protein</fullName>
    </submittedName>
</protein>
<name>K3Z1S1_SETIT</name>
<evidence type="ECO:0000313" key="1">
    <source>
        <dbReference type="EnsemblPlants" id="KQL29291"/>
    </source>
</evidence>
<organism evidence="1 2">
    <name type="scientific">Setaria italica</name>
    <name type="common">Foxtail millet</name>
    <name type="synonym">Panicum italicum</name>
    <dbReference type="NCBI Taxonomy" id="4555"/>
    <lineage>
        <taxon>Eukaryota</taxon>
        <taxon>Viridiplantae</taxon>
        <taxon>Streptophyta</taxon>
        <taxon>Embryophyta</taxon>
        <taxon>Tracheophyta</taxon>
        <taxon>Spermatophyta</taxon>
        <taxon>Magnoliopsida</taxon>
        <taxon>Liliopsida</taxon>
        <taxon>Poales</taxon>
        <taxon>Poaceae</taxon>
        <taxon>PACMAD clade</taxon>
        <taxon>Panicoideae</taxon>
        <taxon>Panicodae</taxon>
        <taxon>Paniceae</taxon>
        <taxon>Cenchrinae</taxon>
        <taxon>Setaria</taxon>
    </lineage>
</organism>
<dbReference type="HOGENOM" id="CLU_3320907_0_0_1"/>
<dbReference type="Gramene" id="KQL29291">
    <property type="protein sequence ID" value="KQL29291"/>
    <property type="gene ID" value="SETIT_020489mg"/>
</dbReference>
<evidence type="ECO:0000313" key="2">
    <source>
        <dbReference type="Proteomes" id="UP000004995"/>
    </source>
</evidence>
<reference evidence="1" key="2">
    <citation type="submission" date="2018-08" db="UniProtKB">
        <authorList>
            <consortium name="EnsemblPlants"/>
        </authorList>
    </citation>
    <scope>IDENTIFICATION</scope>
    <source>
        <strain evidence="1">Yugu1</strain>
    </source>
</reference>
<dbReference type="Proteomes" id="UP000004995">
    <property type="component" value="Unassembled WGS sequence"/>
</dbReference>
<dbReference type="InParanoid" id="K3Z1S1"/>
<proteinExistence type="predicted"/>
<sequence length="39" mass="4489">MPVDGCNWGGIGHLGPERRMQMFNFHFVFSFLLRGLHLA</sequence>
<reference evidence="2" key="1">
    <citation type="journal article" date="2012" name="Nat. Biotechnol.">
        <title>Reference genome sequence of the model plant Setaria.</title>
        <authorList>
            <person name="Bennetzen J.L."/>
            <person name="Schmutz J."/>
            <person name="Wang H."/>
            <person name="Percifield R."/>
            <person name="Hawkins J."/>
            <person name="Pontaroli A.C."/>
            <person name="Estep M."/>
            <person name="Feng L."/>
            <person name="Vaughn J.N."/>
            <person name="Grimwood J."/>
            <person name="Jenkins J."/>
            <person name="Barry K."/>
            <person name="Lindquist E."/>
            <person name="Hellsten U."/>
            <person name="Deshpande S."/>
            <person name="Wang X."/>
            <person name="Wu X."/>
            <person name="Mitros T."/>
            <person name="Triplett J."/>
            <person name="Yang X."/>
            <person name="Ye C.Y."/>
            <person name="Mauro-Herrera M."/>
            <person name="Wang L."/>
            <person name="Li P."/>
            <person name="Sharma M."/>
            <person name="Sharma R."/>
            <person name="Ronald P.C."/>
            <person name="Panaud O."/>
            <person name="Kellogg E.A."/>
            <person name="Brutnell T.P."/>
            <person name="Doust A.N."/>
            <person name="Tuskan G.A."/>
            <person name="Rokhsar D."/>
            <person name="Devos K.M."/>
        </authorList>
    </citation>
    <scope>NUCLEOTIDE SEQUENCE [LARGE SCALE GENOMIC DNA]</scope>
    <source>
        <strain evidence="2">cv. Yugu1</strain>
    </source>
</reference>